<dbReference type="PANTHER" id="PTHR14614">
    <property type="entry name" value="HEPATOCELLULAR CARCINOMA-ASSOCIATED ANTIGEN"/>
    <property type="match status" value="1"/>
</dbReference>
<gene>
    <name evidence="5" type="primary">Gimap6</name>
    <name evidence="5" type="ORF">SNAT2548_LOCUS14779</name>
</gene>
<proteinExistence type="predicted"/>
<dbReference type="InterPro" id="IPR011600">
    <property type="entry name" value="Pept_C14_caspase"/>
</dbReference>
<keyword evidence="2" id="KW-1133">Transmembrane helix</keyword>
<dbReference type="Pfam" id="PF10294">
    <property type="entry name" value="Methyltransf_16"/>
    <property type="match status" value="1"/>
</dbReference>
<evidence type="ECO:0000313" key="5">
    <source>
        <dbReference type="EMBL" id="CAE7278685.1"/>
    </source>
</evidence>
<dbReference type="GO" id="GO:0006508">
    <property type="term" value="P:proteolysis"/>
    <property type="evidence" value="ECO:0007669"/>
    <property type="project" value="InterPro"/>
</dbReference>
<dbReference type="Gene3D" id="3.40.50.150">
    <property type="entry name" value="Vaccinia Virus protein VP39"/>
    <property type="match status" value="1"/>
</dbReference>
<dbReference type="SUPFAM" id="SSF52540">
    <property type="entry name" value="P-loop containing nucleoside triphosphate hydrolases"/>
    <property type="match status" value="1"/>
</dbReference>
<dbReference type="Gene3D" id="3.40.50.1460">
    <property type="match status" value="1"/>
</dbReference>
<accession>A0A812MRH3</accession>
<feature type="domain" description="AIG1-type G" evidence="4">
    <location>
        <begin position="1190"/>
        <end position="1289"/>
    </location>
</feature>
<dbReference type="InterPro" id="IPR029063">
    <property type="entry name" value="SAM-dependent_MTases_sf"/>
</dbReference>
<evidence type="ECO:0000256" key="1">
    <source>
        <dbReference type="ARBA" id="ARBA00022741"/>
    </source>
</evidence>
<feature type="domain" description="Peptidase C14 caspase" evidence="3">
    <location>
        <begin position="951"/>
        <end position="1170"/>
    </location>
</feature>
<keyword evidence="6" id="KW-1185">Reference proteome</keyword>
<dbReference type="InterPro" id="IPR029030">
    <property type="entry name" value="Caspase-like_dom_sf"/>
</dbReference>
<dbReference type="OrthoDB" id="413520at2759"/>
<evidence type="ECO:0000259" key="4">
    <source>
        <dbReference type="Pfam" id="PF04548"/>
    </source>
</evidence>
<evidence type="ECO:0000256" key="2">
    <source>
        <dbReference type="SAM" id="Phobius"/>
    </source>
</evidence>
<dbReference type="SUPFAM" id="SSF52129">
    <property type="entry name" value="Caspase-like"/>
    <property type="match status" value="1"/>
</dbReference>
<evidence type="ECO:0000313" key="6">
    <source>
        <dbReference type="Proteomes" id="UP000604046"/>
    </source>
</evidence>
<dbReference type="Proteomes" id="UP000604046">
    <property type="component" value="Unassembled WGS sequence"/>
</dbReference>
<keyword evidence="1" id="KW-0547">Nucleotide-binding</keyword>
<keyword evidence="2" id="KW-0472">Membrane</keyword>
<dbReference type="Pfam" id="PF00656">
    <property type="entry name" value="Peptidase_C14"/>
    <property type="match status" value="1"/>
</dbReference>
<feature type="transmembrane region" description="Helical" evidence="2">
    <location>
        <begin position="625"/>
        <end position="646"/>
    </location>
</feature>
<sequence>MTSGEEEVEEVLTLRPLFEETLVDPTAHELIFDFGQGLRFCLRQRPESFACQHSGPSLAQAPTERSRRTGCMVWDGAVVLAGMLAAAADAGSTAGREASHWRSAAAQGILELGAGEGGLPGLVASRAFASQAVLTDLEDVVPELAQNLALNGSTASAQALVWGEDAAAVSRKEIAGMVAGKRYRWLISGGSLDDRNLVAHWLASLLSFEVSLERFELLTADAMAAAQQEGARLVHESQALLDRTIEQLNVSEKWSIQWPCQRLSCKREQRPGVTDNARVQCFLDVRDETGAKPPDFKRQLVTGRDILRHNLEAERENRLDEVWHLSVICRKCRRQARCISATDTKERLGCAGSVRVLHGVLDVRLHDNLFAHDAMTWKTGDGGLSDLATETATLKLSAGQTTWLNRAHWFVHDVAASSDHVENGNGFAMSLHVYKSCTDEFTFVTRQNEAQKGNPKNDLIWNIDLEATDPRLNEGVQDFETAIGLHEMRQLPAQNGEFGTDYIDLTPRCGPQIPVRDVEGGLDFQSFESSEAYSTADDETLDIADGRQSAASRNASGTEPAAKPAKGAWRMALQPIPGAWIPAAKVPTLLATTVVGSLFVSGIAQNKNLWMKAIAREIDMSREEGLAWVALAAVECFLLAAGFRALRSLFLEGWPPKMQVLTWSSLQPGLCWHTCLWAQLLAMIVWAEALPASFLWWWFFQFGGLSLLWTLLACWSMLCGAFDSRTPKHRSFLALLWHLIFTFLALRALCMELGPKWIRRKLQSVERLQVLEVLGAPHWLCEKVGHLDLGDVMGLAFLCAARANAGSLQLGGTSSVMTNDALHQPTQVQTHEAKTSEHKSGPESVIEAARVALPTALRPAPRRRALADCLYDTGNVAPFVASLSSMAGAESEALVSFDTALGRWGAYAAFEAMAKEQWQSVEELPREWQHPKFRKDEVKVFRLAGPCRIQKEYANWGRLEGAAADAALSKQLLDELGVGKVATVLQGKVMQAELREALEQWVRDIPDATRHHERPVLIGFFSCHGMMKAKNFPLLLASDAPREEEVSEVFDVEEQLLAPINRIQLEKGRRLRVILVCDCCLSPMHGMKHDTWKVRGRSFGPSCHDFYFLFACDPGLETLEHPRGGALMQELLPRLRQPKPIDQIFNEVSAAVAQKSEESRRMSQRPWAVLRLSEQGLVLAECEPAVPIVVALVGETGAGKSTLGNALLGEPKFKVSGGFKSETSGVQQAEAEFEGCALRVFDVQGFGDNREGQEVFDAGMLPSDIDAFLFVHSCGRFTARHLTMLDQLRRATRAPPERILLVSQRQVARLSSHRSSLHRMCWRNPSSALFCATSSRGWMR</sequence>
<dbReference type="InterPro" id="IPR027417">
    <property type="entry name" value="P-loop_NTPase"/>
</dbReference>
<reference evidence="5" key="1">
    <citation type="submission" date="2021-02" db="EMBL/GenBank/DDBJ databases">
        <authorList>
            <person name="Dougan E. K."/>
            <person name="Rhodes N."/>
            <person name="Thang M."/>
            <person name="Chan C."/>
        </authorList>
    </citation>
    <scope>NUCLEOTIDE SEQUENCE</scope>
</reference>
<dbReference type="GO" id="GO:0005525">
    <property type="term" value="F:GTP binding"/>
    <property type="evidence" value="ECO:0007669"/>
    <property type="project" value="InterPro"/>
</dbReference>
<name>A0A812MRH3_9DINO</name>
<dbReference type="InterPro" id="IPR019410">
    <property type="entry name" value="Methyltransf_16"/>
</dbReference>
<dbReference type="Pfam" id="PF04548">
    <property type="entry name" value="AIG1"/>
    <property type="match status" value="1"/>
</dbReference>
<evidence type="ECO:0000259" key="3">
    <source>
        <dbReference type="Pfam" id="PF00656"/>
    </source>
</evidence>
<feature type="transmembrane region" description="Helical" evidence="2">
    <location>
        <begin position="694"/>
        <end position="718"/>
    </location>
</feature>
<dbReference type="Gene3D" id="3.40.50.300">
    <property type="entry name" value="P-loop containing nucleotide triphosphate hydrolases"/>
    <property type="match status" value="1"/>
</dbReference>
<keyword evidence="2" id="KW-0812">Transmembrane</keyword>
<dbReference type="GO" id="GO:0004197">
    <property type="term" value="F:cysteine-type endopeptidase activity"/>
    <property type="evidence" value="ECO:0007669"/>
    <property type="project" value="InterPro"/>
</dbReference>
<feature type="transmembrane region" description="Helical" evidence="2">
    <location>
        <begin position="586"/>
        <end position="604"/>
    </location>
</feature>
<protein>
    <submittedName>
        <fullName evidence="5">Gimap6 protein</fullName>
    </submittedName>
</protein>
<feature type="transmembrane region" description="Helical" evidence="2">
    <location>
        <begin position="730"/>
        <end position="750"/>
    </location>
</feature>
<dbReference type="InterPro" id="IPR006703">
    <property type="entry name" value="G_AIG1"/>
</dbReference>
<organism evidence="5 6">
    <name type="scientific">Symbiodinium natans</name>
    <dbReference type="NCBI Taxonomy" id="878477"/>
    <lineage>
        <taxon>Eukaryota</taxon>
        <taxon>Sar</taxon>
        <taxon>Alveolata</taxon>
        <taxon>Dinophyceae</taxon>
        <taxon>Suessiales</taxon>
        <taxon>Symbiodiniaceae</taxon>
        <taxon>Symbiodinium</taxon>
    </lineage>
</organism>
<dbReference type="EMBL" id="CAJNDS010001779">
    <property type="protein sequence ID" value="CAE7278685.1"/>
    <property type="molecule type" value="Genomic_DNA"/>
</dbReference>
<comment type="caution">
    <text evidence="5">The sequence shown here is derived from an EMBL/GenBank/DDBJ whole genome shotgun (WGS) entry which is preliminary data.</text>
</comment>